<dbReference type="SMART" id="SM00516">
    <property type="entry name" value="SEC14"/>
    <property type="match status" value="1"/>
</dbReference>
<name>A0A0L0FG48_9EUKA</name>
<dbReference type="Proteomes" id="UP000054560">
    <property type="component" value="Unassembled WGS sequence"/>
</dbReference>
<dbReference type="PROSITE" id="PS50191">
    <property type="entry name" value="CRAL_TRIO"/>
    <property type="match status" value="1"/>
</dbReference>
<organism evidence="2 3">
    <name type="scientific">Sphaeroforma arctica JP610</name>
    <dbReference type="NCBI Taxonomy" id="667725"/>
    <lineage>
        <taxon>Eukaryota</taxon>
        <taxon>Ichthyosporea</taxon>
        <taxon>Ichthyophonida</taxon>
        <taxon>Sphaeroforma</taxon>
    </lineage>
</organism>
<dbReference type="SUPFAM" id="SSF52087">
    <property type="entry name" value="CRAL/TRIO domain"/>
    <property type="match status" value="1"/>
</dbReference>
<dbReference type="InterPro" id="IPR001251">
    <property type="entry name" value="CRAL-TRIO_dom"/>
</dbReference>
<dbReference type="PANTHER" id="PTHR46590:SF1">
    <property type="entry name" value="PHOSPHATIDYLINOSITOL TRANSFER PROTEIN CSR1"/>
    <property type="match status" value="1"/>
</dbReference>
<sequence length="253" mass="29295">MREKYPDENDVTLRRFLVARKYVLKDAITMRDDDLRYRREISPATDEELAVIIRMGTFYYHGRARDNTPIFITPVKNLDVKQMSIPQLQKMLIHNCDRVKRLCPESESFTCIVDLEGLSLFKNVNMSMLLELVNLLNKCMPEVLCRVWIVNAPFVFRGIWSILSKAMDAHTIEKISFCTPSEYPSLHKFASPENLPKKYGGTSNFDFNEKFWSRARPDFLLDGFDENMDDESLEEQLAALAEEEKRSSASGST</sequence>
<keyword evidence="3" id="KW-1185">Reference proteome</keyword>
<dbReference type="GeneID" id="25912533"/>
<reference evidence="2 3" key="1">
    <citation type="submission" date="2011-02" db="EMBL/GenBank/DDBJ databases">
        <title>The Genome Sequence of Sphaeroforma arctica JP610.</title>
        <authorList>
            <consortium name="The Broad Institute Genome Sequencing Platform"/>
            <person name="Russ C."/>
            <person name="Cuomo C."/>
            <person name="Young S.K."/>
            <person name="Zeng Q."/>
            <person name="Gargeya S."/>
            <person name="Alvarado L."/>
            <person name="Berlin A."/>
            <person name="Chapman S.B."/>
            <person name="Chen Z."/>
            <person name="Freedman E."/>
            <person name="Gellesch M."/>
            <person name="Goldberg J."/>
            <person name="Griggs A."/>
            <person name="Gujja S."/>
            <person name="Heilman E."/>
            <person name="Heiman D."/>
            <person name="Howarth C."/>
            <person name="Mehta T."/>
            <person name="Neiman D."/>
            <person name="Pearson M."/>
            <person name="Roberts A."/>
            <person name="Saif S."/>
            <person name="Shea T."/>
            <person name="Shenoy N."/>
            <person name="Sisk P."/>
            <person name="Stolte C."/>
            <person name="Sykes S."/>
            <person name="White J."/>
            <person name="Yandava C."/>
            <person name="Burger G."/>
            <person name="Gray M.W."/>
            <person name="Holland P.W.H."/>
            <person name="King N."/>
            <person name="Lang F.B.F."/>
            <person name="Roger A.J."/>
            <person name="Ruiz-Trillo I."/>
            <person name="Haas B."/>
            <person name="Nusbaum C."/>
            <person name="Birren B."/>
        </authorList>
    </citation>
    <scope>NUCLEOTIDE SEQUENCE [LARGE SCALE GENOMIC DNA]</scope>
    <source>
        <strain evidence="2 3">JP610</strain>
    </source>
</reference>
<dbReference type="InterPro" id="IPR036865">
    <property type="entry name" value="CRAL-TRIO_dom_sf"/>
</dbReference>
<evidence type="ECO:0000313" key="2">
    <source>
        <dbReference type="EMBL" id="KNC75441.1"/>
    </source>
</evidence>
<dbReference type="SUPFAM" id="SSF46938">
    <property type="entry name" value="CRAL/TRIO N-terminal domain"/>
    <property type="match status" value="1"/>
</dbReference>
<dbReference type="InterPro" id="IPR036273">
    <property type="entry name" value="CRAL/TRIO_N_dom_sf"/>
</dbReference>
<protein>
    <recommendedName>
        <fullName evidence="1">CRAL-TRIO domain-containing protein</fullName>
    </recommendedName>
</protein>
<accession>A0A0L0FG48</accession>
<proteinExistence type="predicted"/>
<dbReference type="RefSeq" id="XP_014149343.1">
    <property type="nucleotide sequence ID" value="XM_014293868.1"/>
</dbReference>
<dbReference type="eggNOG" id="KOG1471">
    <property type="taxonomic scope" value="Eukaryota"/>
</dbReference>
<evidence type="ECO:0000313" key="3">
    <source>
        <dbReference type="Proteomes" id="UP000054560"/>
    </source>
</evidence>
<dbReference type="OrthoDB" id="75724at2759"/>
<dbReference type="EMBL" id="KQ243621">
    <property type="protein sequence ID" value="KNC75441.1"/>
    <property type="molecule type" value="Genomic_DNA"/>
</dbReference>
<gene>
    <name evidence="2" type="ORF">SARC_12029</name>
</gene>
<dbReference type="PANTHER" id="PTHR46590">
    <property type="entry name" value="PHOSPHATIDYLINOSITOL TRANSFER PROTEIN CSR1-RELATED"/>
    <property type="match status" value="1"/>
</dbReference>
<dbReference type="Pfam" id="PF00650">
    <property type="entry name" value="CRAL_TRIO"/>
    <property type="match status" value="1"/>
</dbReference>
<dbReference type="AlphaFoldDB" id="A0A0L0FG48"/>
<dbReference type="Gene3D" id="3.40.525.10">
    <property type="entry name" value="CRAL-TRIO lipid binding domain"/>
    <property type="match status" value="1"/>
</dbReference>
<feature type="domain" description="CRAL-TRIO" evidence="1">
    <location>
        <begin position="48"/>
        <end position="207"/>
    </location>
</feature>
<evidence type="ECO:0000259" key="1">
    <source>
        <dbReference type="PROSITE" id="PS50191"/>
    </source>
</evidence>
<feature type="non-terminal residue" evidence="2">
    <location>
        <position position="1"/>
    </location>
</feature>
<dbReference type="InterPro" id="IPR052432">
    <property type="entry name" value="PITP/CRAL-TRIO"/>
</dbReference>
<dbReference type="CDD" id="cd00170">
    <property type="entry name" value="SEC14"/>
    <property type="match status" value="1"/>
</dbReference>
<dbReference type="STRING" id="667725.A0A0L0FG48"/>